<evidence type="ECO:0000313" key="1">
    <source>
        <dbReference type="EMBL" id="KAI7985794.1"/>
    </source>
</evidence>
<dbReference type="EMBL" id="CM045772">
    <property type="protein sequence ID" value="KAI7985794.1"/>
    <property type="molecule type" value="Genomic_DNA"/>
</dbReference>
<proteinExistence type="predicted"/>
<protein>
    <submittedName>
        <fullName evidence="1">Protein TIFY 10A</fullName>
    </submittedName>
</protein>
<organism evidence="1 2">
    <name type="scientific">Camellia lanceoleosa</name>
    <dbReference type="NCBI Taxonomy" id="1840588"/>
    <lineage>
        <taxon>Eukaryota</taxon>
        <taxon>Viridiplantae</taxon>
        <taxon>Streptophyta</taxon>
        <taxon>Embryophyta</taxon>
        <taxon>Tracheophyta</taxon>
        <taxon>Spermatophyta</taxon>
        <taxon>Magnoliopsida</taxon>
        <taxon>eudicotyledons</taxon>
        <taxon>Gunneridae</taxon>
        <taxon>Pentapetalae</taxon>
        <taxon>asterids</taxon>
        <taxon>Ericales</taxon>
        <taxon>Theaceae</taxon>
        <taxon>Camellia</taxon>
    </lineage>
</organism>
<dbReference type="Proteomes" id="UP001060215">
    <property type="component" value="Chromosome 15"/>
</dbReference>
<name>A0ACC0FAW0_9ERIC</name>
<reference evidence="1 2" key="1">
    <citation type="journal article" date="2022" name="Plant J.">
        <title>Chromosome-level genome of Camellia lanceoleosa provides a valuable resource for understanding genome evolution and self-incompatibility.</title>
        <authorList>
            <person name="Gong W."/>
            <person name="Xiao S."/>
            <person name="Wang L."/>
            <person name="Liao Z."/>
            <person name="Chang Y."/>
            <person name="Mo W."/>
            <person name="Hu G."/>
            <person name="Li W."/>
            <person name="Zhao G."/>
            <person name="Zhu H."/>
            <person name="Hu X."/>
            <person name="Ji K."/>
            <person name="Xiang X."/>
            <person name="Song Q."/>
            <person name="Yuan D."/>
            <person name="Jin S."/>
            <person name="Zhang L."/>
        </authorList>
    </citation>
    <scope>NUCLEOTIDE SEQUENCE [LARGE SCALE GENOMIC DNA]</scope>
    <source>
        <strain evidence="1">SQ_2022a</strain>
    </source>
</reference>
<evidence type="ECO:0000313" key="2">
    <source>
        <dbReference type="Proteomes" id="UP001060215"/>
    </source>
</evidence>
<accession>A0ACC0FAW0</accession>
<gene>
    <name evidence="1" type="ORF">LOK49_LG14G02188</name>
</gene>
<sequence>MASSQVFSDDRRSGKSPEKSNFALTCNRLSQFLKERRSLGDLGFEIAGKIDAKGRPETTRNMVPKVEKPVGSWAQHGLMDLFPQHADLPNKPISSKPNTMEAEPKTAPMTIFYGGKVFVFDSFPADKAGDLMLFAGSETNPVPAPRTENQIKSGVSAASGSLTQNHLQSQTKATHSDLPVPIARRASLHRFFEKRKDRATARAPYQVHGGPSTSSSSKHEEQLDLKL</sequence>
<comment type="caution">
    <text evidence="1">The sequence shown here is derived from an EMBL/GenBank/DDBJ whole genome shotgun (WGS) entry which is preliminary data.</text>
</comment>
<keyword evidence="2" id="KW-1185">Reference proteome</keyword>